<keyword evidence="4" id="KW-1185">Reference proteome</keyword>
<proteinExistence type="predicted"/>
<dbReference type="OrthoDB" id="1236981at2"/>
<evidence type="ECO:0000313" key="3">
    <source>
        <dbReference type="EMBL" id="KAB1155227.1"/>
    </source>
</evidence>
<keyword evidence="1" id="KW-0732">Signal</keyword>
<dbReference type="EMBL" id="WAAU01000024">
    <property type="protein sequence ID" value="KAB1155227.1"/>
    <property type="molecule type" value="Genomic_DNA"/>
</dbReference>
<evidence type="ECO:0000259" key="2">
    <source>
        <dbReference type="Pfam" id="PF19081"/>
    </source>
</evidence>
<dbReference type="InterPro" id="IPR044023">
    <property type="entry name" value="Ig_7"/>
</dbReference>
<dbReference type="NCBIfam" id="TIGR04131">
    <property type="entry name" value="Bac_Flav_CTERM"/>
    <property type="match status" value="1"/>
</dbReference>
<comment type="caution">
    <text evidence="3">The sequence shown here is derived from an EMBL/GenBank/DDBJ whole genome shotgun (WGS) entry which is preliminary data.</text>
</comment>
<name>A0A7J5ACC9_9FLAO</name>
<feature type="signal peptide" evidence="1">
    <location>
        <begin position="1"/>
        <end position="23"/>
    </location>
</feature>
<evidence type="ECO:0000313" key="4">
    <source>
        <dbReference type="Proteomes" id="UP000467305"/>
    </source>
</evidence>
<evidence type="ECO:0000256" key="1">
    <source>
        <dbReference type="SAM" id="SignalP"/>
    </source>
</evidence>
<gene>
    <name evidence="3" type="ORF">F7018_12170</name>
</gene>
<dbReference type="AlphaFoldDB" id="A0A7J5ACC9"/>
<dbReference type="RefSeq" id="WP_150900337.1">
    <property type="nucleotide sequence ID" value="NZ_WAAU01000024.1"/>
</dbReference>
<dbReference type="Proteomes" id="UP000467305">
    <property type="component" value="Unassembled WGS sequence"/>
</dbReference>
<feature type="chain" id="PRO_5029480028" evidence="1">
    <location>
        <begin position="24"/>
        <end position="959"/>
    </location>
</feature>
<organism evidence="3 4">
    <name type="scientific">Tenacibaculum aiptasiae</name>
    <dbReference type="NCBI Taxonomy" id="426481"/>
    <lineage>
        <taxon>Bacteria</taxon>
        <taxon>Pseudomonadati</taxon>
        <taxon>Bacteroidota</taxon>
        <taxon>Flavobacteriia</taxon>
        <taxon>Flavobacteriales</taxon>
        <taxon>Flavobacteriaceae</taxon>
        <taxon>Tenacibaculum</taxon>
    </lineage>
</organism>
<feature type="domain" description="Ig-like" evidence="2">
    <location>
        <begin position="781"/>
        <end position="862"/>
    </location>
</feature>
<protein>
    <submittedName>
        <fullName evidence="3">Gliding motility-associated C-terminal domain-containing protein</fullName>
    </submittedName>
</protein>
<reference evidence="3 4" key="1">
    <citation type="submission" date="2019-09" db="EMBL/GenBank/DDBJ databases">
        <authorList>
            <person name="Cao W.R."/>
        </authorList>
    </citation>
    <scope>NUCLEOTIDE SEQUENCE [LARGE SCALE GENOMIC DNA]</scope>
    <source>
        <strain evidence="4">a4</strain>
    </source>
</reference>
<accession>A0A7J5ACC9</accession>
<dbReference type="Pfam" id="PF13585">
    <property type="entry name" value="CHU_C"/>
    <property type="match status" value="1"/>
</dbReference>
<sequence length="959" mass="105780">MLLRSTLLIFLFCFIFISNKAFSQCAGANNSITICNKDADPNYQNFNLFNQLNGVPENGGTWTANTPINQHVINKTTGIVNLWAINRFGEHKFTYTNPKCGESAEITILLGGYPGEDNVDGGANACSDNSTVDLFTFLDNDLINLSADINGQWSSAAGTPTGLLTNNFFNAQAAGVGTYTFTYTVDKVDTCNAREATVVIEVHRAANAGTSQDIKICDTDDLSPYTNVNLFDYIIGGDSNGIWVDESGTGQISGPLDATINIQEIYNNFGSGKFDFKYTVYPVHGVCGEETATVSVILPKISGEFSVQNQCRENSLLIKILHDRTLNSMMIYNLEYEIINTTTNVVMHTDKILDINIVNPDGTINSPEITLPNTTLPPGSYTIRTKSIDDIRGIICNSFTVVEDSFTINEAKAKLENTCYDGGNIDLTIYDFYNKDGNLSNDIENVTYTITSNSTTSTITNYDINFVNGEAIIPLDLSKFPIIENDFNFKITPATMNGLSCINYNFTINRIPDDIQLDLAIDNKCDASDLKVKIDAPKLTSGDYTINYKVTEVATGKVLTKNTIIFSGGIANYNIDITNLDKGFYNVVLKSTQNDTTPCRTKFDFEIEENFSIDGIPEAPELDANQTFCTSDFHPNLPTLADIKIKSGDNLSWYADNTTNVKLDPNTILVDGEDYFVSATSLNTNCESSKRTSVIVTIHAPQNVTSTNTTPLFCGIDKPTLANLDAVVNSGTLLWYDSLSGGNLLAPDTLLVDGVTYYATESINGCESINRLAFNITVINPPKPQLTGTTLLCALEKLTLLDFESSLTNTTGHEFIWYDASTGGTELDKADLLEEGIVYYVANTHINSGCESERTPIEVTLNNCNPEDYDFFIPDGFSPNGDGVNDFYYIPNIKYFYPDYQLEIFNRYGQLLFRGNINSPKWNGQNMSNSDVTSGVYFYILNYNRDNIKAKQGRIYLSK</sequence>
<dbReference type="InterPro" id="IPR026341">
    <property type="entry name" value="T9SS_type_B"/>
</dbReference>
<dbReference type="Pfam" id="PF19081">
    <property type="entry name" value="Ig_7"/>
    <property type="match status" value="1"/>
</dbReference>